<dbReference type="EMBL" id="CP060715">
    <property type="protein sequence ID" value="QNN60956.1"/>
    <property type="molecule type" value="Genomic_DNA"/>
</dbReference>
<feature type="domain" description="Coenzyme F420:L-glutamate ligase-like" evidence="1">
    <location>
        <begin position="25"/>
        <end position="187"/>
    </location>
</feature>
<dbReference type="KEGG" id="eio:H9L01_00880"/>
<proteinExistence type="predicted"/>
<dbReference type="RefSeq" id="WP_187534076.1">
    <property type="nucleotide sequence ID" value="NZ_CBCSHU010000017.1"/>
</dbReference>
<reference evidence="2 3" key="1">
    <citation type="submission" date="2020-08" db="EMBL/GenBank/DDBJ databases">
        <title>Genome sequence of Erysipelothrix inopinata DSM 15511T.</title>
        <authorList>
            <person name="Hyun D.-W."/>
            <person name="Bae J.-W."/>
        </authorList>
    </citation>
    <scope>NUCLEOTIDE SEQUENCE [LARGE SCALE GENOMIC DNA]</scope>
    <source>
        <strain evidence="2 3">DSM 15511</strain>
    </source>
</reference>
<dbReference type="SUPFAM" id="SSF144010">
    <property type="entry name" value="CofE-like"/>
    <property type="match status" value="1"/>
</dbReference>
<sequence length="234" mass="25767">MTFKPNDDKNLEIVVNGESYQRLPIKTHVVMPNDNILTIIDQYVPEHLEDGDILFITEKIVAITQGRAYPIKDVKPRKLAYTLSKHVTKTPHGIGLGMPETMEMALRECGTPRILFAAGVSALGKIVGRKGDFYNVAGYKARSIDGPTNGTIPPYNEYVVLGPENPDEVAKEVKKYLNKNIEVVIVDINDLGGNILGASSKLVDLDLMVKILKDNPLGQKSQSTPMGIIRKVSQ</sequence>
<dbReference type="PANTHER" id="PTHR47917:SF1">
    <property type="entry name" value="COENZYME F420:L-GLUTAMATE LIGASE"/>
    <property type="match status" value="1"/>
</dbReference>
<dbReference type="AlphaFoldDB" id="A0A7G9RZD1"/>
<organism evidence="2 3">
    <name type="scientific">Erysipelothrix inopinata</name>
    <dbReference type="NCBI Taxonomy" id="225084"/>
    <lineage>
        <taxon>Bacteria</taxon>
        <taxon>Bacillati</taxon>
        <taxon>Bacillota</taxon>
        <taxon>Erysipelotrichia</taxon>
        <taxon>Erysipelotrichales</taxon>
        <taxon>Erysipelotrichaceae</taxon>
        <taxon>Erysipelothrix</taxon>
    </lineage>
</organism>
<dbReference type="Pfam" id="PF01996">
    <property type="entry name" value="F420_ligase"/>
    <property type="match status" value="1"/>
</dbReference>
<evidence type="ECO:0000313" key="3">
    <source>
        <dbReference type="Proteomes" id="UP000515928"/>
    </source>
</evidence>
<dbReference type="Gene3D" id="3.30.1330.100">
    <property type="entry name" value="CofE-like"/>
    <property type="match status" value="1"/>
</dbReference>
<keyword evidence="3" id="KW-1185">Reference proteome</keyword>
<evidence type="ECO:0000259" key="1">
    <source>
        <dbReference type="Pfam" id="PF01996"/>
    </source>
</evidence>
<protein>
    <submittedName>
        <fullName evidence="2">Coenzyme F420-0:L-glutamate ligase</fullName>
    </submittedName>
</protein>
<name>A0A7G9RZD1_9FIRM</name>
<dbReference type="InterPro" id="IPR002847">
    <property type="entry name" value="F420-0_gamma-glut_ligase-dom"/>
</dbReference>
<dbReference type="GO" id="GO:0052618">
    <property type="term" value="F:coenzyme F420-0:L-glutamate ligase activity"/>
    <property type="evidence" value="ECO:0007669"/>
    <property type="project" value="TreeGrafter"/>
</dbReference>
<gene>
    <name evidence="2" type="ORF">H9L01_00880</name>
</gene>
<accession>A0A7G9RZD1</accession>
<keyword evidence="2" id="KW-0436">Ligase</keyword>
<dbReference type="PANTHER" id="PTHR47917">
    <property type="match status" value="1"/>
</dbReference>
<evidence type="ECO:0000313" key="2">
    <source>
        <dbReference type="EMBL" id="QNN60956.1"/>
    </source>
</evidence>
<dbReference type="Proteomes" id="UP000515928">
    <property type="component" value="Chromosome"/>
</dbReference>